<comment type="caution">
    <text evidence="1">The sequence shown here is derived from an EMBL/GenBank/DDBJ whole genome shotgun (WGS) entry which is preliminary data.</text>
</comment>
<proteinExistence type="predicted"/>
<dbReference type="AlphaFoldDB" id="A0AAE2ZJ09"/>
<accession>A0AAE2ZJ09</accession>
<gene>
    <name evidence="1" type="ORF">KYI77_21835</name>
</gene>
<evidence type="ECO:0000313" key="2">
    <source>
        <dbReference type="Proteomes" id="UP001155882"/>
    </source>
</evidence>
<dbReference type="RefSeq" id="WP_165881109.1">
    <property type="nucleotide sequence ID" value="NZ_JAAOIA010000070.1"/>
</dbReference>
<evidence type="ECO:0000313" key="1">
    <source>
        <dbReference type="EMBL" id="MBW3119073.1"/>
    </source>
</evidence>
<sequence length="89" mass="10120">MEFKHSPAPWHFRDGINENSLLVDDNYNVIFASLDDIKKEDADLIAAAPELLEALIEMQRNGRKQGWNDAYESSMEKTRLAISKALGQQ</sequence>
<dbReference type="EMBL" id="JAHWLI010000173">
    <property type="protein sequence ID" value="MBW3119073.1"/>
    <property type="molecule type" value="Genomic_DNA"/>
</dbReference>
<organism evidence="1 2">
    <name type="scientific">Providencia rettgeri</name>
    <dbReference type="NCBI Taxonomy" id="587"/>
    <lineage>
        <taxon>Bacteria</taxon>
        <taxon>Pseudomonadati</taxon>
        <taxon>Pseudomonadota</taxon>
        <taxon>Gammaproteobacteria</taxon>
        <taxon>Enterobacterales</taxon>
        <taxon>Morganellaceae</taxon>
        <taxon>Providencia</taxon>
    </lineage>
</organism>
<name>A0AAE2ZJ09_PRORE</name>
<dbReference type="Proteomes" id="UP001155882">
    <property type="component" value="Unassembled WGS sequence"/>
</dbReference>
<protein>
    <submittedName>
        <fullName evidence="1">Uncharacterized protein</fullName>
    </submittedName>
</protein>
<reference evidence="1" key="1">
    <citation type="submission" date="2021-07" db="EMBL/GenBank/DDBJ databases">
        <authorList>
            <person name="Stanton E."/>
        </authorList>
    </citation>
    <scope>NUCLEOTIDE SEQUENCE</scope>
    <source>
        <strain evidence="1">2021EL-01139</strain>
    </source>
</reference>